<dbReference type="AlphaFoldDB" id="A0A1Y1ZSC5"/>
<accession>A0A1Y1ZSC5</accession>
<feature type="transmembrane region" description="Helical" evidence="2">
    <location>
        <begin position="20"/>
        <end position="40"/>
    </location>
</feature>
<keyword evidence="2" id="KW-0812">Transmembrane</keyword>
<keyword evidence="2" id="KW-0472">Membrane</keyword>
<reference evidence="3 4" key="1">
    <citation type="submission" date="2016-07" db="EMBL/GenBank/DDBJ databases">
        <title>Pervasive Adenine N6-methylation of Active Genes in Fungi.</title>
        <authorList>
            <consortium name="DOE Joint Genome Institute"/>
            <person name="Mondo S.J."/>
            <person name="Dannebaum R.O."/>
            <person name="Kuo R.C."/>
            <person name="Labutti K."/>
            <person name="Haridas S."/>
            <person name="Kuo A."/>
            <person name="Salamov A."/>
            <person name="Ahrendt S.R."/>
            <person name="Lipzen A."/>
            <person name="Sullivan W."/>
            <person name="Andreopoulos W.B."/>
            <person name="Clum A."/>
            <person name="Lindquist E."/>
            <person name="Daum C."/>
            <person name="Ramamoorthy G.K."/>
            <person name="Gryganskyi A."/>
            <person name="Culley D."/>
            <person name="Magnuson J.K."/>
            <person name="James T.Y."/>
            <person name="O'Malley M.A."/>
            <person name="Stajich J.E."/>
            <person name="Spatafora J.W."/>
            <person name="Visel A."/>
            <person name="Grigoriev I.V."/>
        </authorList>
    </citation>
    <scope>NUCLEOTIDE SEQUENCE [LARGE SCALE GENOMIC DNA]</scope>
    <source>
        <strain evidence="3 4">CBS 115471</strain>
    </source>
</reference>
<organism evidence="3 4">
    <name type="scientific">Clohesyomyces aquaticus</name>
    <dbReference type="NCBI Taxonomy" id="1231657"/>
    <lineage>
        <taxon>Eukaryota</taxon>
        <taxon>Fungi</taxon>
        <taxon>Dikarya</taxon>
        <taxon>Ascomycota</taxon>
        <taxon>Pezizomycotina</taxon>
        <taxon>Dothideomycetes</taxon>
        <taxon>Pleosporomycetidae</taxon>
        <taxon>Pleosporales</taxon>
        <taxon>Lindgomycetaceae</taxon>
        <taxon>Clohesyomyces</taxon>
    </lineage>
</organism>
<feature type="compositionally biased region" description="Basic residues" evidence="1">
    <location>
        <begin position="132"/>
        <end position="145"/>
    </location>
</feature>
<evidence type="ECO:0000256" key="1">
    <source>
        <dbReference type="SAM" id="MobiDB-lite"/>
    </source>
</evidence>
<evidence type="ECO:0000313" key="4">
    <source>
        <dbReference type="Proteomes" id="UP000193144"/>
    </source>
</evidence>
<feature type="region of interest" description="Disordered" evidence="1">
    <location>
        <begin position="116"/>
        <end position="160"/>
    </location>
</feature>
<sequence length="177" mass="19657">MHHLFFQSIHISDSMNDFSIALFGNMMPISSTMYSFVYFLGTWISSMLAHVTESLEPKTMVPYLITSPNTHPDLGIDIDGEISKLPKLLRISTEQQPSPAPRNLVSTIQVLRAPTAVPTPTPCPNINANPRYKNRQNRAGKPKARNHPDPRHPHTPVSGPIFDQTLNPGGGYQCVVM</sequence>
<evidence type="ECO:0000256" key="2">
    <source>
        <dbReference type="SAM" id="Phobius"/>
    </source>
</evidence>
<evidence type="ECO:0000313" key="3">
    <source>
        <dbReference type="EMBL" id="ORY13163.1"/>
    </source>
</evidence>
<protein>
    <submittedName>
        <fullName evidence="3">Uncharacterized protein</fullName>
    </submittedName>
</protein>
<comment type="caution">
    <text evidence="3">The sequence shown here is derived from an EMBL/GenBank/DDBJ whole genome shotgun (WGS) entry which is preliminary data.</text>
</comment>
<proteinExistence type="predicted"/>
<gene>
    <name evidence="3" type="ORF">BCR34DRAFT_562508</name>
</gene>
<dbReference type="EMBL" id="MCFA01000044">
    <property type="protein sequence ID" value="ORY13163.1"/>
    <property type="molecule type" value="Genomic_DNA"/>
</dbReference>
<keyword evidence="4" id="KW-1185">Reference proteome</keyword>
<name>A0A1Y1ZSC5_9PLEO</name>
<dbReference type="Proteomes" id="UP000193144">
    <property type="component" value="Unassembled WGS sequence"/>
</dbReference>
<keyword evidence="2" id="KW-1133">Transmembrane helix</keyword>